<dbReference type="PANTHER" id="PTHR11905">
    <property type="entry name" value="ADAM A DISINTEGRIN AND METALLOPROTEASE DOMAIN"/>
    <property type="match status" value="1"/>
</dbReference>
<feature type="region of interest" description="Disordered" evidence="9">
    <location>
        <begin position="554"/>
        <end position="614"/>
    </location>
</feature>
<evidence type="ECO:0000256" key="5">
    <source>
        <dbReference type="ARBA" id="ARBA00023049"/>
    </source>
</evidence>
<feature type="binding site" evidence="8">
    <location>
        <position position="390"/>
    </location>
    <ligand>
        <name>Zn(2+)</name>
        <dbReference type="ChEBI" id="CHEBI:29105"/>
        <note>catalytic</note>
    </ligand>
</feature>
<keyword evidence="3" id="KW-0378">Hydrolase</keyword>
<keyword evidence="12" id="KW-1185">Reference proteome</keyword>
<dbReference type="Proteomes" id="UP000054359">
    <property type="component" value="Unassembled WGS sequence"/>
</dbReference>
<keyword evidence="5" id="KW-0482">Metalloprotease</keyword>
<sequence>MSPEELQRIFQVNSPDQVPEYQVVHLRSISKREASLDDVKQVHMAAFGKKLQLNLRKNADFEHRIRRMKVLMAETTGQGQLKYHEPQDNATDYGTTYHDEKHMAAILMRDGDNGQLEMEGTIGNDLVIHPLPLKLSMPEEEFVDDEVFLDEDEAEELKRMNSSRYHKPNSSYSKQQKGKHIVYKKKFPPLIKDSHSDYLSMDAGVFNNVTHRRSKRQAPDTVWPEVLLVVDYESYILHGANSRDVKRYFISFFNGVDLRYKLLHHPRVRISLAGMIVAKDRDATPYLERNRLRPPNADAVDAAGALTDMGKYLYREHRLPTYDLAVVITKLDMCRRRFPGGRCNRGTAGFAYVGGACVVNKRLEKVNSVAIIEDSGGFSGIIVAAHEIGHLLGCVHDGSPPPSYLGGPGATHCPWEDGFIMSDLRHTERGFKWSSCSVEQFKHFLNGETATCLFNFPHENDLLVRVLPGTMLSLDEQCKRDRGTTACFKDARVCAQLFCFDTASGYCVSYRPAAEGSTCGDGQVCKNGRCLAEIENIIPDYSHVTETYVEAEERMDRGQEGDLATQSPTTIPPPSRRARIRRPIRRPTRSISMKDSSRVFSSRIEKESHEERSV</sequence>
<comment type="caution">
    <text evidence="8">Lacks conserved residue(s) required for the propagation of feature annotation.</text>
</comment>
<evidence type="ECO:0000256" key="7">
    <source>
        <dbReference type="ARBA" id="ARBA00023180"/>
    </source>
</evidence>
<evidence type="ECO:0000256" key="2">
    <source>
        <dbReference type="ARBA" id="ARBA00022723"/>
    </source>
</evidence>
<feature type="compositionally biased region" description="Basic and acidic residues" evidence="9">
    <location>
        <begin position="603"/>
        <end position="614"/>
    </location>
</feature>
<dbReference type="Gene3D" id="3.40.390.10">
    <property type="entry name" value="Collagenase (Catalytic Domain)"/>
    <property type="match status" value="1"/>
</dbReference>
<keyword evidence="4 8" id="KW-0862">Zinc</keyword>
<evidence type="ECO:0000313" key="11">
    <source>
        <dbReference type="EMBL" id="KFM63257.1"/>
    </source>
</evidence>
<dbReference type="PROSITE" id="PS50215">
    <property type="entry name" value="ADAM_MEPRO"/>
    <property type="match status" value="1"/>
</dbReference>
<organism evidence="11 12">
    <name type="scientific">Stegodyphus mimosarum</name>
    <name type="common">African social velvet spider</name>
    <dbReference type="NCBI Taxonomy" id="407821"/>
    <lineage>
        <taxon>Eukaryota</taxon>
        <taxon>Metazoa</taxon>
        <taxon>Ecdysozoa</taxon>
        <taxon>Arthropoda</taxon>
        <taxon>Chelicerata</taxon>
        <taxon>Arachnida</taxon>
        <taxon>Araneae</taxon>
        <taxon>Araneomorphae</taxon>
        <taxon>Entelegynae</taxon>
        <taxon>Eresoidea</taxon>
        <taxon>Eresidae</taxon>
        <taxon>Stegodyphus</taxon>
    </lineage>
</organism>
<dbReference type="AlphaFoldDB" id="A0A087TDR8"/>
<evidence type="ECO:0000256" key="1">
    <source>
        <dbReference type="ARBA" id="ARBA00022670"/>
    </source>
</evidence>
<dbReference type="OMA" id="FPHENQL"/>
<reference evidence="11 12" key="1">
    <citation type="submission" date="2013-11" db="EMBL/GenBank/DDBJ databases">
        <title>Genome sequencing of Stegodyphus mimosarum.</title>
        <authorList>
            <person name="Bechsgaard J."/>
        </authorList>
    </citation>
    <scope>NUCLEOTIDE SEQUENCE [LARGE SCALE GENOMIC DNA]</scope>
</reference>
<dbReference type="GO" id="GO:0007229">
    <property type="term" value="P:integrin-mediated signaling pathway"/>
    <property type="evidence" value="ECO:0007669"/>
    <property type="project" value="UniProtKB-KW"/>
</dbReference>
<dbReference type="InterPro" id="IPR001590">
    <property type="entry name" value="Peptidase_M12B"/>
</dbReference>
<dbReference type="InterPro" id="IPR034030">
    <property type="entry name" value="ZnMc_salivary_gland_MPs"/>
</dbReference>
<gene>
    <name evidence="11" type="ORF">X975_10016</name>
</gene>
<dbReference type="Pfam" id="PF17771">
    <property type="entry name" value="ADAMTS_CR_2"/>
    <property type="match status" value="1"/>
</dbReference>
<keyword evidence="1" id="KW-0645">Protease</keyword>
<feature type="binding site" evidence="8">
    <location>
        <position position="396"/>
    </location>
    <ligand>
        <name>Zn(2+)</name>
        <dbReference type="ChEBI" id="CHEBI:29105"/>
        <note>catalytic</note>
    </ligand>
</feature>
<keyword evidence="6" id="KW-1015">Disulfide bond</keyword>
<dbReference type="Pfam" id="PF13582">
    <property type="entry name" value="Reprolysin_3"/>
    <property type="match status" value="1"/>
</dbReference>
<evidence type="ECO:0000256" key="8">
    <source>
        <dbReference type="PROSITE-ProRule" id="PRU00276"/>
    </source>
</evidence>
<feature type="compositionally biased region" description="Basic residues" evidence="9">
    <location>
        <begin position="576"/>
        <end position="588"/>
    </location>
</feature>
<dbReference type="GO" id="GO:0006509">
    <property type="term" value="P:membrane protein ectodomain proteolysis"/>
    <property type="evidence" value="ECO:0007669"/>
    <property type="project" value="TreeGrafter"/>
</dbReference>
<name>A0A087TDR8_STEMI</name>
<evidence type="ECO:0000256" key="4">
    <source>
        <dbReference type="ARBA" id="ARBA00022833"/>
    </source>
</evidence>
<evidence type="ECO:0000256" key="6">
    <source>
        <dbReference type="ARBA" id="ARBA00023157"/>
    </source>
</evidence>
<accession>A0A087TDR8</accession>
<evidence type="ECO:0000313" key="12">
    <source>
        <dbReference type="Proteomes" id="UP000054359"/>
    </source>
</evidence>
<proteinExistence type="predicted"/>
<evidence type="ECO:0000256" key="3">
    <source>
        <dbReference type="ARBA" id="ARBA00022801"/>
    </source>
</evidence>
<feature type="domain" description="Peptidase M12B" evidence="10">
    <location>
        <begin position="222"/>
        <end position="457"/>
    </location>
</feature>
<dbReference type="PANTHER" id="PTHR11905:SF249">
    <property type="entry name" value="SOL NARAE, ISOFORM C"/>
    <property type="match status" value="1"/>
</dbReference>
<dbReference type="SUPFAM" id="SSF55486">
    <property type="entry name" value="Metalloproteases ('zincins'), catalytic domain"/>
    <property type="match status" value="1"/>
</dbReference>
<dbReference type="MEROPS" id="M12.A51"/>
<feature type="non-terminal residue" evidence="11">
    <location>
        <position position="614"/>
    </location>
</feature>
<dbReference type="Gene3D" id="3.40.1620.60">
    <property type="match status" value="1"/>
</dbReference>
<keyword evidence="2 8" id="KW-0479">Metal-binding</keyword>
<dbReference type="CDD" id="cd04272">
    <property type="entry name" value="ZnMc_salivary_gland_MPs"/>
    <property type="match status" value="1"/>
</dbReference>
<keyword evidence="11" id="KW-0401">Integrin</keyword>
<keyword evidence="7" id="KW-0325">Glycoprotein</keyword>
<dbReference type="OrthoDB" id="9936463at2759"/>
<protein>
    <submittedName>
        <fullName evidence="11">A disintegrin and metalloproteinase with thrombospondin motifs 1</fullName>
    </submittedName>
</protein>
<feature type="active site" evidence="8">
    <location>
        <position position="387"/>
    </location>
</feature>
<dbReference type="GO" id="GO:0004222">
    <property type="term" value="F:metalloendopeptidase activity"/>
    <property type="evidence" value="ECO:0007669"/>
    <property type="project" value="InterPro"/>
</dbReference>
<feature type="binding site" evidence="8">
    <location>
        <position position="386"/>
    </location>
    <ligand>
        <name>Zn(2+)</name>
        <dbReference type="ChEBI" id="CHEBI:29105"/>
        <note>catalytic</note>
    </ligand>
</feature>
<dbReference type="EMBL" id="KK114764">
    <property type="protein sequence ID" value="KFM63257.1"/>
    <property type="molecule type" value="Genomic_DNA"/>
</dbReference>
<dbReference type="InterPro" id="IPR041645">
    <property type="entry name" value="ADAMTS_CR_2"/>
</dbReference>
<dbReference type="STRING" id="407821.A0A087TDR8"/>
<evidence type="ECO:0000259" key="10">
    <source>
        <dbReference type="PROSITE" id="PS50215"/>
    </source>
</evidence>
<dbReference type="GO" id="GO:0046872">
    <property type="term" value="F:metal ion binding"/>
    <property type="evidence" value="ECO:0007669"/>
    <property type="project" value="UniProtKB-KW"/>
</dbReference>
<evidence type="ECO:0000256" key="9">
    <source>
        <dbReference type="SAM" id="MobiDB-lite"/>
    </source>
</evidence>
<dbReference type="InterPro" id="IPR024079">
    <property type="entry name" value="MetalloPept_cat_dom_sf"/>
</dbReference>